<protein>
    <submittedName>
        <fullName evidence="2">PTS system nitrogen regulatory IIA component</fullName>
    </submittedName>
</protein>
<organism evidence="2 3">
    <name type="scientific">Niveibacterium umoris</name>
    <dbReference type="NCBI Taxonomy" id="1193620"/>
    <lineage>
        <taxon>Bacteria</taxon>
        <taxon>Pseudomonadati</taxon>
        <taxon>Pseudomonadota</taxon>
        <taxon>Betaproteobacteria</taxon>
        <taxon>Rhodocyclales</taxon>
        <taxon>Rhodocyclaceae</taxon>
        <taxon>Niveibacterium</taxon>
    </lineage>
</organism>
<dbReference type="RefSeq" id="WP_183632375.1">
    <property type="nucleotide sequence ID" value="NZ_JACIET010000001.1"/>
</dbReference>
<dbReference type="CDD" id="cd00211">
    <property type="entry name" value="PTS_IIA_fru"/>
    <property type="match status" value="1"/>
</dbReference>
<evidence type="ECO:0000313" key="3">
    <source>
        <dbReference type="Proteomes" id="UP000561045"/>
    </source>
</evidence>
<dbReference type="PROSITE" id="PS51094">
    <property type="entry name" value="PTS_EIIA_TYPE_2"/>
    <property type="match status" value="1"/>
</dbReference>
<gene>
    <name evidence="2" type="ORF">GGR36_000931</name>
</gene>
<keyword evidence="3" id="KW-1185">Reference proteome</keyword>
<proteinExistence type="predicted"/>
<evidence type="ECO:0000259" key="1">
    <source>
        <dbReference type="PROSITE" id="PS51094"/>
    </source>
</evidence>
<name>A0A840BG28_9RHOO</name>
<comment type="caution">
    <text evidence="2">The sequence shown here is derived from an EMBL/GenBank/DDBJ whole genome shotgun (WGS) entry which is preliminary data.</text>
</comment>
<dbReference type="Pfam" id="PF00359">
    <property type="entry name" value="PTS_EIIA_2"/>
    <property type="match status" value="1"/>
</dbReference>
<dbReference type="SUPFAM" id="SSF55804">
    <property type="entry name" value="Phoshotransferase/anion transport protein"/>
    <property type="match status" value="1"/>
</dbReference>
<reference evidence="2 3" key="1">
    <citation type="submission" date="2020-08" db="EMBL/GenBank/DDBJ databases">
        <title>Genomic Encyclopedia of Type Strains, Phase IV (KMG-IV): sequencing the most valuable type-strain genomes for metagenomic binning, comparative biology and taxonomic classification.</title>
        <authorList>
            <person name="Goeker M."/>
        </authorList>
    </citation>
    <scope>NUCLEOTIDE SEQUENCE [LARGE SCALE GENOMIC DNA]</scope>
    <source>
        <strain evidence="2 3">DSM 106739</strain>
    </source>
</reference>
<sequence>MNADHPLLEPDDVLIDLHVTTRHALLEEIARHMARRHCLPRDRIAESLAAREQLGSTGLGYCVAIPHARMAEAKRPVAVFARPQIPLAFDAPDSKPVSDFLALIVPSDSPQQHLELLSSIATHFGERSFRESLRSAADAASVARCFAPIRVHD</sequence>
<feature type="domain" description="PTS EIIA type-2" evidence="1">
    <location>
        <begin position="6"/>
        <end position="149"/>
    </location>
</feature>
<dbReference type="AlphaFoldDB" id="A0A840BG28"/>
<dbReference type="Proteomes" id="UP000561045">
    <property type="component" value="Unassembled WGS sequence"/>
</dbReference>
<dbReference type="GO" id="GO:0030295">
    <property type="term" value="F:protein kinase activator activity"/>
    <property type="evidence" value="ECO:0007669"/>
    <property type="project" value="TreeGrafter"/>
</dbReference>
<dbReference type="InterPro" id="IPR051541">
    <property type="entry name" value="PTS_SugarTrans_NitroReg"/>
</dbReference>
<dbReference type="InterPro" id="IPR016152">
    <property type="entry name" value="PTrfase/Anion_transptr"/>
</dbReference>
<dbReference type="PANTHER" id="PTHR47738:SF1">
    <property type="entry name" value="NITROGEN REGULATORY PROTEIN"/>
    <property type="match status" value="1"/>
</dbReference>
<dbReference type="EMBL" id="JACIET010000001">
    <property type="protein sequence ID" value="MBB4011623.1"/>
    <property type="molecule type" value="Genomic_DNA"/>
</dbReference>
<dbReference type="PROSITE" id="PS00372">
    <property type="entry name" value="PTS_EIIA_TYPE_2_HIS"/>
    <property type="match status" value="1"/>
</dbReference>
<accession>A0A840BG28</accession>
<evidence type="ECO:0000313" key="2">
    <source>
        <dbReference type="EMBL" id="MBB4011623.1"/>
    </source>
</evidence>
<dbReference type="Gene3D" id="3.40.930.10">
    <property type="entry name" value="Mannitol-specific EII, Chain A"/>
    <property type="match status" value="1"/>
</dbReference>
<dbReference type="InterPro" id="IPR002178">
    <property type="entry name" value="PTS_EIIA_type-2_dom"/>
</dbReference>
<dbReference type="PANTHER" id="PTHR47738">
    <property type="entry name" value="PTS SYSTEM FRUCTOSE-LIKE EIIA COMPONENT-RELATED"/>
    <property type="match status" value="1"/>
</dbReference>